<evidence type="ECO:0000313" key="3">
    <source>
        <dbReference type="Proteomes" id="UP000000305"/>
    </source>
</evidence>
<accession>E9FW01</accession>
<dbReference type="InParanoid" id="E9FW01"/>
<dbReference type="AlphaFoldDB" id="E9FW01"/>
<dbReference type="HOGENOM" id="CLU_2111320_0_0_1"/>
<keyword evidence="1" id="KW-0732">Signal</keyword>
<evidence type="ECO:0000256" key="1">
    <source>
        <dbReference type="SAM" id="SignalP"/>
    </source>
</evidence>
<reference evidence="2 3" key="1">
    <citation type="journal article" date="2011" name="Science">
        <title>The ecoresponsive genome of Daphnia pulex.</title>
        <authorList>
            <person name="Colbourne J.K."/>
            <person name="Pfrender M.E."/>
            <person name="Gilbert D."/>
            <person name="Thomas W.K."/>
            <person name="Tucker A."/>
            <person name="Oakley T.H."/>
            <person name="Tokishita S."/>
            <person name="Aerts A."/>
            <person name="Arnold G.J."/>
            <person name="Basu M.K."/>
            <person name="Bauer D.J."/>
            <person name="Caceres C.E."/>
            <person name="Carmel L."/>
            <person name="Casola C."/>
            <person name="Choi J.H."/>
            <person name="Detter J.C."/>
            <person name="Dong Q."/>
            <person name="Dusheyko S."/>
            <person name="Eads B.D."/>
            <person name="Frohlich T."/>
            <person name="Geiler-Samerotte K.A."/>
            <person name="Gerlach D."/>
            <person name="Hatcher P."/>
            <person name="Jogdeo S."/>
            <person name="Krijgsveld J."/>
            <person name="Kriventseva E.V."/>
            <person name="Kultz D."/>
            <person name="Laforsch C."/>
            <person name="Lindquist E."/>
            <person name="Lopez J."/>
            <person name="Manak J.R."/>
            <person name="Muller J."/>
            <person name="Pangilinan J."/>
            <person name="Patwardhan R.P."/>
            <person name="Pitluck S."/>
            <person name="Pritham E.J."/>
            <person name="Rechtsteiner A."/>
            <person name="Rho M."/>
            <person name="Rogozin I.B."/>
            <person name="Sakarya O."/>
            <person name="Salamov A."/>
            <person name="Schaack S."/>
            <person name="Shapiro H."/>
            <person name="Shiga Y."/>
            <person name="Skalitzky C."/>
            <person name="Smith Z."/>
            <person name="Souvorov A."/>
            <person name="Sung W."/>
            <person name="Tang Z."/>
            <person name="Tsuchiya D."/>
            <person name="Tu H."/>
            <person name="Vos H."/>
            <person name="Wang M."/>
            <person name="Wolf Y.I."/>
            <person name="Yamagata H."/>
            <person name="Yamada T."/>
            <person name="Ye Y."/>
            <person name="Shaw J.R."/>
            <person name="Andrews J."/>
            <person name="Crease T.J."/>
            <person name="Tang H."/>
            <person name="Lucas S.M."/>
            <person name="Robertson H.M."/>
            <person name="Bork P."/>
            <person name="Koonin E.V."/>
            <person name="Zdobnov E.M."/>
            <person name="Grigoriev I.V."/>
            <person name="Lynch M."/>
            <person name="Boore J.L."/>
        </authorList>
    </citation>
    <scope>NUCLEOTIDE SEQUENCE [LARGE SCALE GENOMIC DNA]</scope>
</reference>
<dbReference type="KEGG" id="dpx:DAPPUDRAFT_95525"/>
<name>E9FW01_DAPPU</name>
<gene>
    <name evidence="2" type="ORF">DAPPUDRAFT_95525</name>
</gene>
<organism evidence="2 3">
    <name type="scientific">Daphnia pulex</name>
    <name type="common">Water flea</name>
    <dbReference type="NCBI Taxonomy" id="6669"/>
    <lineage>
        <taxon>Eukaryota</taxon>
        <taxon>Metazoa</taxon>
        <taxon>Ecdysozoa</taxon>
        <taxon>Arthropoda</taxon>
        <taxon>Crustacea</taxon>
        <taxon>Branchiopoda</taxon>
        <taxon>Diplostraca</taxon>
        <taxon>Cladocera</taxon>
        <taxon>Anomopoda</taxon>
        <taxon>Daphniidae</taxon>
        <taxon>Daphnia</taxon>
    </lineage>
</organism>
<evidence type="ECO:0000313" key="2">
    <source>
        <dbReference type="EMBL" id="EFX89011.1"/>
    </source>
</evidence>
<proteinExistence type="predicted"/>
<protein>
    <submittedName>
        <fullName evidence="2">Uncharacterized protein</fullName>
    </submittedName>
</protein>
<feature type="chain" id="PRO_5005345705" evidence="1">
    <location>
        <begin position="18"/>
        <end position="115"/>
    </location>
</feature>
<dbReference type="EMBL" id="GL732525">
    <property type="protein sequence ID" value="EFX89011.1"/>
    <property type="molecule type" value="Genomic_DNA"/>
</dbReference>
<dbReference type="Proteomes" id="UP000000305">
    <property type="component" value="Unassembled WGS sequence"/>
</dbReference>
<sequence>MSPPCFLNVASNFLVFTILLDDDLSNLVRMNLTSCGRCNFMKLTLEICPDVGDILAMGFLCVAESIVFRFSSQRRVPQDCFFVGGMLDDRCLRLDLGFHSVEAHVTGWRMMVCSY</sequence>
<feature type="signal peptide" evidence="1">
    <location>
        <begin position="1"/>
        <end position="17"/>
    </location>
</feature>
<keyword evidence="3" id="KW-1185">Reference proteome</keyword>